<dbReference type="InterPro" id="IPR009493">
    <property type="entry name" value="P2_GpE"/>
</dbReference>
<reference evidence="1 2" key="1">
    <citation type="submission" date="2020-08" db="EMBL/GenBank/DDBJ databases">
        <title>Genomic Encyclopedia of Type Strains, Phase IV (KMG-IV): sequencing the most valuable type-strain genomes for metagenomic binning, comparative biology and taxonomic classification.</title>
        <authorList>
            <person name="Goeker M."/>
        </authorList>
    </citation>
    <scope>NUCLEOTIDE SEQUENCE [LARGE SCALE GENOMIC DNA]</scope>
    <source>
        <strain evidence="1 2">DSM 22359</strain>
    </source>
</reference>
<sequence>MADIAVIFHWSPQAMADMSISELMEWREQARKRHEPEE</sequence>
<evidence type="ECO:0000313" key="1">
    <source>
        <dbReference type="EMBL" id="MBB5320460.1"/>
    </source>
</evidence>
<gene>
    <name evidence="1" type="ORF">HNR38_000932</name>
</gene>
<evidence type="ECO:0000313" key="2">
    <source>
        <dbReference type="Proteomes" id="UP000591735"/>
    </source>
</evidence>
<organism evidence="1 2">
    <name type="scientific">Marinobacter oulmenensis</name>
    <dbReference type="NCBI Taxonomy" id="643747"/>
    <lineage>
        <taxon>Bacteria</taxon>
        <taxon>Pseudomonadati</taxon>
        <taxon>Pseudomonadota</taxon>
        <taxon>Gammaproteobacteria</taxon>
        <taxon>Pseudomonadales</taxon>
        <taxon>Marinobacteraceae</taxon>
        <taxon>Marinobacter</taxon>
    </lineage>
</organism>
<dbReference type="RefSeq" id="WP_183700275.1">
    <property type="nucleotide sequence ID" value="NZ_JACHFE010000002.1"/>
</dbReference>
<dbReference type="Proteomes" id="UP000591735">
    <property type="component" value="Unassembled WGS sequence"/>
</dbReference>
<evidence type="ECO:0008006" key="3">
    <source>
        <dbReference type="Google" id="ProtNLM"/>
    </source>
</evidence>
<keyword evidence="2" id="KW-1185">Reference proteome</keyword>
<dbReference type="Pfam" id="PF06528">
    <property type="entry name" value="Phage_P2_GpE"/>
    <property type="match status" value="1"/>
</dbReference>
<accession>A0A840UB24</accession>
<comment type="caution">
    <text evidence="1">The sequence shown here is derived from an EMBL/GenBank/DDBJ whole genome shotgun (WGS) entry which is preliminary data.</text>
</comment>
<dbReference type="EMBL" id="JACHFE010000002">
    <property type="protein sequence ID" value="MBB5320460.1"/>
    <property type="molecule type" value="Genomic_DNA"/>
</dbReference>
<dbReference type="AlphaFoldDB" id="A0A840UB24"/>
<proteinExistence type="predicted"/>
<name>A0A840UB24_9GAMM</name>
<protein>
    <recommendedName>
        <fullName evidence="3">GpE family phage tail protein</fullName>
    </recommendedName>
</protein>